<dbReference type="AlphaFoldDB" id="A0AB37U9X7"/>
<evidence type="ECO:0000313" key="1">
    <source>
        <dbReference type="EMBL" id="RUT02296.1"/>
    </source>
</evidence>
<protein>
    <submittedName>
        <fullName evidence="1">Uncharacterized protein</fullName>
    </submittedName>
</protein>
<keyword evidence="2" id="KW-1185">Reference proteome</keyword>
<dbReference type="RefSeq" id="WP_106171264.1">
    <property type="nucleotide sequence ID" value="NZ_RSCK01000113.1"/>
</dbReference>
<gene>
    <name evidence="1" type="ORF">DSM107010_63350</name>
</gene>
<evidence type="ECO:0000313" key="2">
    <source>
        <dbReference type="Proteomes" id="UP000282574"/>
    </source>
</evidence>
<organism evidence="1 2">
    <name type="scientific">Chroococcidiopsis cubana SAG 39.79</name>
    <dbReference type="NCBI Taxonomy" id="388085"/>
    <lineage>
        <taxon>Bacteria</taxon>
        <taxon>Bacillati</taxon>
        <taxon>Cyanobacteriota</taxon>
        <taxon>Cyanophyceae</taxon>
        <taxon>Chroococcidiopsidales</taxon>
        <taxon>Chroococcidiopsidaceae</taxon>
        <taxon>Chroococcidiopsis</taxon>
    </lineage>
</organism>
<dbReference type="EMBL" id="RSCK01000113">
    <property type="protein sequence ID" value="RUT02296.1"/>
    <property type="molecule type" value="Genomic_DNA"/>
</dbReference>
<accession>A0AB37U9X7</accession>
<dbReference type="Proteomes" id="UP000282574">
    <property type="component" value="Unassembled WGS sequence"/>
</dbReference>
<name>A0AB37U9X7_9CYAN</name>
<reference evidence="1 2" key="1">
    <citation type="journal article" date="2019" name="Genome Biol. Evol.">
        <title>Day and night: Metabolic profiles and evolutionary relationships of six axenic non-marine cyanobacteria.</title>
        <authorList>
            <person name="Will S.E."/>
            <person name="Henke P."/>
            <person name="Boedeker C."/>
            <person name="Huang S."/>
            <person name="Brinkmann H."/>
            <person name="Rohde M."/>
            <person name="Jarek M."/>
            <person name="Friedl T."/>
            <person name="Seufert S."/>
            <person name="Schumacher M."/>
            <person name="Overmann J."/>
            <person name="Neumann-Schaal M."/>
            <person name="Petersen J."/>
        </authorList>
    </citation>
    <scope>NUCLEOTIDE SEQUENCE [LARGE SCALE GENOMIC DNA]</scope>
    <source>
        <strain evidence="1 2">SAG 39.79</strain>
    </source>
</reference>
<sequence>MKQFIISQLLKADLVEIDRQLEETGFKDMSSMLLVKQVFLTIANVVDFELTVRPLYKENRELSTEYKKASKEYEFAKYLRNKFIGHVKHELTEKAIEWKPELRYLLKRTDERDMMFMFNLFILETAINTYVNADGSHKVFESETDLIYPPDLKRFLVYITFVVKSAIKYLTKLGEALGKNVEMLDPSEQKFEHWLAAGEADFEFIKK</sequence>
<comment type="caution">
    <text evidence="1">The sequence shown here is derived from an EMBL/GenBank/DDBJ whole genome shotgun (WGS) entry which is preliminary data.</text>
</comment>
<proteinExistence type="predicted"/>